<name>A0ABN9WIE1_9DINO</name>
<evidence type="ECO:0000256" key="1">
    <source>
        <dbReference type="SAM" id="MobiDB-lite"/>
    </source>
</evidence>
<dbReference type="EMBL" id="CAUYUJ010018778">
    <property type="protein sequence ID" value="CAK0886255.1"/>
    <property type="molecule type" value="Genomic_DNA"/>
</dbReference>
<accession>A0ABN9WIE1</accession>
<feature type="region of interest" description="Disordered" evidence="1">
    <location>
        <begin position="1"/>
        <end position="23"/>
    </location>
</feature>
<feature type="region of interest" description="Disordered" evidence="1">
    <location>
        <begin position="44"/>
        <end position="147"/>
    </location>
</feature>
<sequence length="161" mass="17368">MAPGSSTEAYRQGGSPESWGPQQLLKGYLQSWDGPEDRRRRCLGLRHGQVQGPLRKVQQPGRERGGAGPVAHRQLPEGAPAQDVDHAGRTRLQRLQGRDAPGREGPGLPGVRLVPVLPVPAAPEDQDDGATRRTGSSPTSSPYTLASMHLRCATPSWSRYP</sequence>
<protein>
    <submittedName>
        <fullName evidence="2">Uncharacterized protein</fullName>
    </submittedName>
</protein>
<comment type="caution">
    <text evidence="2">The sequence shown here is derived from an EMBL/GenBank/DDBJ whole genome shotgun (WGS) entry which is preliminary data.</text>
</comment>
<gene>
    <name evidence="2" type="ORF">PCOR1329_LOCUS67649</name>
</gene>
<organism evidence="2 3">
    <name type="scientific">Prorocentrum cordatum</name>
    <dbReference type="NCBI Taxonomy" id="2364126"/>
    <lineage>
        <taxon>Eukaryota</taxon>
        <taxon>Sar</taxon>
        <taxon>Alveolata</taxon>
        <taxon>Dinophyceae</taxon>
        <taxon>Prorocentrales</taxon>
        <taxon>Prorocentraceae</taxon>
        <taxon>Prorocentrum</taxon>
    </lineage>
</organism>
<proteinExistence type="predicted"/>
<dbReference type="Proteomes" id="UP001189429">
    <property type="component" value="Unassembled WGS sequence"/>
</dbReference>
<reference evidence="2" key="1">
    <citation type="submission" date="2023-10" db="EMBL/GenBank/DDBJ databases">
        <authorList>
            <person name="Chen Y."/>
            <person name="Shah S."/>
            <person name="Dougan E. K."/>
            <person name="Thang M."/>
            <person name="Chan C."/>
        </authorList>
    </citation>
    <scope>NUCLEOTIDE SEQUENCE [LARGE SCALE GENOMIC DNA]</scope>
</reference>
<keyword evidence="3" id="KW-1185">Reference proteome</keyword>
<evidence type="ECO:0000313" key="2">
    <source>
        <dbReference type="EMBL" id="CAK0886255.1"/>
    </source>
</evidence>
<feature type="compositionally biased region" description="Low complexity" evidence="1">
    <location>
        <begin position="132"/>
        <end position="144"/>
    </location>
</feature>
<evidence type="ECO:0000313" key="3">
    <source>
        <dbReference type="Proteomes" id="UP001189429"/>
    </source>
</evidence>